<keyword evidence="2" id="KW-0472">Membrane</keyword>
<dbReference type="InterPro" id="IPR025498">
    <property type="entry name" value="DUF4389"/>
</dbReference>
<dbReference type="Pfam" id="PF14333">
    <property type="entry name" value="DUF4389"/>
    <property type="match status" value="1"/>
</dbReference>
<feature type="compositionally biased region" description="Basic and acidic residues" evidence="1">
    <location>
        <begin position="121"/>
        <end position="142"/>
    </location>
</feature>
<dbReference type="Proteomes" id="UP000051934">
    <property type="component" value="Unassembled WGS sequence"/>
</dbReference>
<evidence type="ECO:0000313" key="3">
    <source>
        <dbReference type="EMBL" id="KRO70351.1"/>
    </source>
</evidence>
<evidence type="ECO:0000256" key="1">
    <source>
        <dbReference type="SAM" id="MobiDB-lite"/>
    </source>
</evidence>
<organism evidence="3 4">
    <name type="scientific">OM182 bacterium BACL3 MAG-120507-bin80</name>
    <dbReference type="NCBI Taxonomy" id="1655577"/>
    <lineage>
        <taxon>Bacteria</taxon>
        <taxon>Pseudomonadati</taxon>
        <taxon>Pseudomonadota</taxon>
        <taxon>Gammaproteobacteria</taxon>
        <taxon>OMG group</taxon>
        <taxon>OM182 clade</taxon>
    </lineage>
</organism>
<evidence type="ECO:0000256" key="2">
    <source>
        <dbReference type="SAM" id="Phobius"/>
    </source>
</evidence>
<keyword evidence="2" id="KW-0812">Transmembrane</keyword>
<feature type="region of interest" description="Disordered" evidence="1">
    <location>
        <begin position="91"/>
        <end position="150"/>
    </location>
</feature>
<gene>
    <name evidence="3" type="ORF">ABR69_11115</name>
</gene>
<proteinExistence type="predicted"/>
<sequence length="150" mass="16692">MSEQIDELVENLKRPSLWKRVFFTLGFALLFNIILVPLVLLMVLVQVAFSLFAGEKNRNLADLSEKLVAYLVEVLGFLLFTTEHKPFPFNDFPGSGEINPSAEDVVESEIARSESAQASESDERVSEEGEAERENEATDKMRGPSATPQG</sequence>
<feature type="transmembrane region" description="Helical" evidence="2">
    <location>
        <begin position="21"/>
        <end position="47"/>
    </location>
</feature>
<dbReference type="EMBL" id="LIBB01000349">
    <property type="protein sequence ID" value="KRO70351.1"/>
    <property type="molecule type" value="Genomic_DNA"/>
</dbReference>
<reference evidence="3 4" key="1">
    <citation type="submission" date="2015-10" db="EMBL/GenBank/DDBJ databases">
        <title>Metagenome-Assembled Genomes uncover a global brackish microbiome.</title>
        <authorList>
            <person name="Hugerth L.W."/>
            <person name="Larsson J."/>
            <person name="Alneberg J."/>
            <person name="Lindh M.V."/>
            <person name="Legrand C."/>
            <person name="Pinhassi J."/>
            <person name="Andersson A.F."/>
        </authorList>
    </citation>
    <scope>NUCLEOTIDE SEQUENCE [LARGE SCALE GENOMIC DNA]</scope>
    <source>
        <strain evidence="3">BACL4 MAG-120507-bin80</strain>
    </source>
</reference>
<evidence type="ECO:0008006" key="5">
    <source>
        <dbReference type="Google" id="ProtNLM"/>
    </source>
</evidence>
<dbReference type="AlphaFoldDB" id="A0A0R2S635"/>
<comment type="caution">
    <text evidence="3">The sequence shown here is derived from an EMBL/GenBank/DDBJ whole genome shotgun (WGS) entry which is preliminary data.</text>
</comment>
<evidence type="ECO:0000313" key="4">
    <source>
        <dbReference type="Proteomes" id="UP000051934"/>
    </source>
</evidence>
<keyword evidence="2" id="KW-1133">Transmembrane helix</keyword>
<accession>A0A0R2S635</accession>
<name>A0A0R2S635_9GAMM</name>
<protein>
    <recommendedName>
        <fullName evidence="5">Glucose-1-phosphate thymidylyltransferase</fullName>
    </recommendedName>
</protein>